<keyword evidence="9 10" id="KW-0133">Cell shape</keyword>
<evidence type="ECO:0000313" key="13">
    <source>
        <dbReference type="EMBL" id="AOP54050.1"/>
    </source>
</evidence>
<dbReference type="GO" id="GO:0004326">
    <property type="term" value="F:tetrahydrofolylpolyglutamate synthase activity"/>
    <property type="evidence" value="ECO:0007669"/>
    <property type="project" value="InterPro"/>
</dbReference>
<dbReference type="InterPro" id="IPR004101">
    <property type="entry name" value="Mur_ligase_C"/>
</dbReference>
<dbReference type="PATRIC" id="fig|1703.10.peg.2414"/>
<evidence type="ECO:0000256" key="8">
    <source>
        <dbReference type="ARBA" id="ARBA00023306"/>
    </source>
</evidence>
<dbReference type="Pfam" id="PF08245">
    <property type="entry name" value="Mur_ligase_M"/>
    <property type="match status" value="1"/>
</dbReference>
<evidence type="ECO:0000259" key="12">
    <source>
        <dbReference type="Pfam" id="PF08245"/>
    </source>
</evidence>
<evidence type="ECO:0000256" key="2">
    <source>
        <dbReference type="ARBA" id="ARBA00004752"/>
    </source>
</evidence>
<dbReference type="InterPro" id="IPR036615">
    <property type="entry name" value="Mur_ligase_C_dom_sf"/>
</dbReference>
<evidence type="ECO:0000259" key="11">
    <source>
        <dbReference type="Pfam" id="PF02875"/>
    </source>
</evidence>
<dbReference type="NCBIfam" id="TIGR01087">
    <property type="entry name" value="murD"/>
    <property type="match status" value="1"/>
</dbReference>
<dbReference type="RefSeq" id="WP_069600310.1">
    <property type="nucleotide sequence ID" value="NZ_CP017150.1"/>
</dbReference>
<dbReference type="Gene3D" id="3.40.1190.10">
    <property type="entry name" value="Mur-like, catalytic domain"/>
    <property type="match status" value="1"/>
</dbReference>
<dbReference type="GO" id="GO:0005524">
    <property type="term" value="F:ATP binding"/>
    <property type="evidence" value="ECO:0007669"/>
    <property type="project" value="UniProtKB-UniRule"/>
</dbReference>
<comment type="catalytic activity">
    <reaction evidence="9 10">
        <text>UDP-N-acetyl-alpha-D-muramoyl-L-alanine + D-glutamate + ATP = UDP-N-acetyl-alpha-D-muramoyl-L-alanyl-D-glutamate + ADP + phosphate + H(+)</text>
        <dbReference type="Rhea" id="RHEA:16429"/>
        <dbReference type="ChEBI" id="CHEBI:15378"/>
        <dbReference type="ChEBI" id="CHEBI:29986"/>
        <dbReference type="ChEBI" id="CHEBI:30616"/>
        <dbReference type="ChEBI" id="CHEBI:43474"/>
        <dbReference type="ChEBI" id="CHEBI:83898"/>
        <dbReference type="ChEBI" id="CHEBI:83900"/>
        <dbReference type="ChEBI" id="CHEBI:456216"/>
        <dbReference type="EC" id="6.3.2.9"/>
    </reaction>
</comment>
<keyword evidence="6 9" id="KW-0547">Nucleotide-binding</keyword>
<evidence type="ECO:0000256" key="6">
    <source>
        <dbReference type="ARBA" id="ARBA00022741"/>
    </source>
</evidence>
<name>A0A1D7W507_BREAU</name>
<feature type="domain" description="Mur ligase C-terminal" evidence="11">
    <location>
        <begin position="355"/>
        <end position="484"/>
    </location>
</feature>
<comment type="similarity">
    <text evidence="9">Belongs to the MurCDEF family.</text>
</comment>
<feature type="binding site" evidence="9">
    <location>
        <begin position="143"/>
        <end position="149"/>
    </location>
    <ligand>
        <name>ATP</name>
        <dbReference type="ChEBI" id="CHEBI:30616"/>
    </ligand>
</feature>
<organism evidence="13 14">
    <name type="scientific">Brevibacterium aurantiacum</name>
    <dbReference type="NCBI Taxonomy" id="273384"/>
    <lineage>
        <taxon>Bacteria</taxon>
        <taxon>Bacillati</taxon>
        <taxon>Actinomycetota</taxon>
        <taxon>Actinomycetes</taxon>
        <taxon>Micrococcales</taxon>
        <taxon>Brevibacteriaceae</taxon>
        <taxon>Brevibacterium</taxon>
    </lineage>
</organism>
<sequence>MAENPVTDYPNADAIPAALVGPSSSLDGLRILVTGLGVTGFPAAVHLGERGADVIVVDGDEHADVSEKIQILEVFDVDIRRGEQHVTTLPEEALDLVVTSPGWRPDHPLLLAAAEAGVPVIGEVELAWRIRGTNDATWLAITGTNGKTTTTTMLESMLVANGMKAKACGNIGAPLLEAVLEPGLEVLAIELSSFQLHWQYSLSADAAAVLNIAPDHLDWHGSADAYEAAKAKIYQQAKTACIYNVADEVTLHMVEEADVVDGAKAIGFTTGIPRPGELGVVEDILVDRAFIPQRYSSAAELASLDDVAAATGVPGRAPADHQVANALAAAALARSIGVPGQAISEGLKNHSLGAHRMVTVAENNGITWVDDSKATNTHAANASLGSFDSIVWIAGGLPKGADFTSLFADHGHRLRALVLIGSDDSAFRDAIAATAPDLDVIRIEPALAVDSGVPRRRGEAVVAAAVEAAAGIATSGDTVLLAPAAASMDQFLNYNTRGELFTQAVHAHLGS</sequence>
<dbReference type="GO" id="GO:0008360">
    <property type="term" value="P:regulation of cell shape"/>
    <property type="evidence" value="ECO:0007669"/>
    <property type="project" value="UniProtKB-KW"/>
</dbReference>
<dbReference type="EMBL" id="CP017150">
    <property type="protein sequence ID" value="AOP54050.1"/>
    <property type="molecule type" value="Genomic_DNA"/>
</dbReference>
<dbReference type="GO" id="GO:0009252">
    <property type="term" value="P:peptidoglycan biosynthetic process"/>
    <property type="evidence" value="ECO:0007669"/>
    <property type="project" value="UniProtKB-UniRule"/>
</dbReference>
<dbReference type="InterPro" id="IPR013221">
    <property type="entry name" value="Mur_ligase_cen"/>
</dbReference>
<dbReference type="OrthoDB" id="9809796at2"/>
<reference evidence="14" key="1">
    <citation type="submission" date="2016-09" db="EMBL/GenBank/DDBJ databases">
        <title>Complete Genome Sequence of Brevibacterium linens SMQ-1335.</title>
        <authorList>
            <person name="de Melo A.G."/>
            <person name="Labrie S.J."/>
            <person name="Dumaresq J."/>
            <person name="Roberts R.J."/>
            <person name="Tremblay D.M."/>
            <person name="Moineau S."/>
        </authorList>
    </citation>
    <scope>NUCLEOTIDE SEQUENCE [LARGE SCALE GENOMIC DNA]</scope>
    <source>
        <strain evidence="14">SMQ-1335</strain>
    </source>
</reference>
<evidence type="ECO:0000256" key="3">
    <source>
        <dbReference type="ARBA" id="ARBA00022490"/>
    </source>
</evidence>
<keyword evidence="4 9" id="KW-0436">Ligase</keyword>
<keyword evidence="9 10" id="KW-0573">Peptidoglycan synthesis</keyword>
<evidence type="ECO:0000313" key="14">
    <source>
        <dbReference type="Proteomes" id="UP000094793"/>
    </source>
</evidence>
<dbReference type="UniPathway" id="UPA00219"/>
<dbReference type="PANTHER" id="PTHR43692:SF1">
    <property type="entry name" value="UDP-N-ACETYLMURAMOYLALANINE--D-GLUTAMATE LIGASE"/>
    <property type="match status" value="1"/>
</dbReference>
<dbReference type="GO" id="GO:0051301">
    <property type="term" value="P:cell division"/>
    <property type="evidence" value="ECO:0007669"/>
    <property type="project" value="UniProtKB-KW"/>
</dbReference>
<evidence type="ECO:0000256" key="10">
    <source>
        <dbReference type="RuleBase" id="RU003664"/>
    </source>
</evidence>
<accession>A0A1D7W507</accession>
<feature type="domain" description="Mur ligase central" evidence="12">
    <location>
        <begin position="141"/>
        <end position="333"/>
    </location>
</feature>
<gene>
    <name evidence="9" type="primary">murD</name>
    <name evidence="13" type="ORF">BLSMQ_2344</name>
</gene>
<dbReference type="HAMAP" id="MF_00639">
    <property type="entry name" value="MurD"/>
    <property type="match status" value="1"/>
</dbReference>
<dbReference type="AlphaFoldDB" id="A0A1D7W507"/>
<comment type="function">
    <text evidence="9 10">Cell wall formation. Catalyzes the addition of glutamate to the nucleotide precursor UDP-N-acetylmuramoyl-L-alanine (UMA).</text>
</comment>
<dbReference type="GO" id="GO:0008764">
    <property type="term" value="F:UDP-N-acetylmuramoylalanine-D-glutamate ligase activity"/>
    <property type="evidence" value="ECO:0007669"/>
    <property type="project" value="UniProtKB-UniRule"/>
</dbReference>
<protein>
    <recommendedName>
        <fullName evidence="9 10">UDP-N-acetylmuramoylalanine--D-glutamate ligase</fullName>
        <ecNumber evidence="9 10">6.3.2.9</ecNumber>
    </recommendedName>
    <alternativeName>
        <fullName evidence="9">D-glutamic acid-adding enzyme</fullName>
    </alternativeName>
    <alternativeName>
        <fullName evidence="9">UDP-N-acetylmuramoyl-L-alanyl-D-glutamate synthetase</fullName>
    </alternativeName>
</protein>
<dbReference type="SUPFAM" id="SSF53244">
    <property type="entry name" value="MurD-like peptide ligases, peptide-binding domain"/>
    <property type="match status" value="1"/>
</dbReference>
<dbReference type="Gene3D" id="3.90.190.20">
    <property type="entry name" value="Mur ligase, C-terminal domain"/>
    <property type="match status" value="1"/>
</dbReference>
<dbReference type="Proteomes" id="UP000094793">
    <property type="component" value="Chromosome"/>
</dbReference>
<dbReference type="GO" id="GO:0005737">
    <property type="term" value="C:cytoplasm"/>
    <property type="evidence" value="ECO:0007669"/>
    <property type="project" value="UniProtKB-SubCell"/>
</dbReference>
<dbReference type="PANTHER" id="PTHR43692">
    <property type="entry name" value="UDP-N-ACETYLMURAMOYLALANINE--D-GLUTAMATE LIGASE"/>
    <property type="match status" value="1"/>
</dbReference>
<dbReference type="InterPro" id="IPR018109">
    <property type="entry name" value="Folylpolyglutamate_synth_CS"/>
</dbReference>
<dbReference type="SUPFAM" id="SSF51984">
    <property type="entry name" value="MurCD N-terminal domain"/>
    <property type="match status" value="1"/>
</dbReference>
<dbReference type="eggNOG" id="COG0771">
    <property type="taxonomic scope" value="Bacteria"/>
</dbReference>
<dbReference type="KEGG" id="blin:BLSMQ_2344"/>
<dbReference type="EC" id="6.3.2.9" evidence="9 10"/>
<dbReference type="InterPro" id="IPR036565">
    <property type="entry name" value="Mur-like_cat_sf"/>
</dbReference>
<keyword evidence="3 9" id="KW-0963">Cytoplasm</keyword>
<keyword evidence="7 9" id="KW-0067">ATP-binding</keyword>
<evidence type="ECO:0000256" key="9">
    <source>
        <dbReference type="HAMAP-Rule" id="MF_00639"/>
    </source>
</evidence>
<comment type="subcellular location">
    <subcellularLocation>
        <location evidence="1 9 10">Cytoplasm</location>
    </subcellularLocation>
</comment>
<evidence type="ECO:0000256" key="4">
    <source>
        <dbReference type="ARBA" id="ARBA00022598"/>
    </source>
</evidence>
<proteinExistence type="inferred from homology"/>
<dbReference type="SUPFAM" id="SSF53623">
    <property type="entry name" value="MurD-like peptide ligases, catalytic domain"/>
    <property type="match status" value="1"/>
</dbReference>
<keyword evidence="8 9" id="KW-0131">Cell cycle</keyword>
<dbReference type="Pfam" id="PF21799">
    <property type="entry name" value="MurD-like_N"/>
    <property type="match status" value="1"/>
</dbReference>
<keyword evidence="5 9" id="KW-0132">Cell division</keyword>
<dbReference type="InterPro" id="IPR005762">
    <property type="entry name" value="MurD"/>
</dbReference>
<dbReference type="Gene3D" id="3.40.50.720">
    <property type="entry name" value="NAD(P)-binding Rossmann-like Domain"/>
    <property type="match status" value="1"/>
</dbReference>
<dbReference type="PROSITE" id="PS01011">
    <property type="entry name" value="FOLYLPOLYGLU_SYNT_1"/>
    <property type="match status" value="1"/>
</dbReference>
<dbReference type="Pfam" id="PF02875">
    <property type="entry name" value="Mur_ligase_C"/>
    <property type="match status" value="1"/>
</dbReference>
<comment type="pathway">
    <text evidence="2 9 10">Cell wall biogenesis; peptidoglycan biosynthesis.</text>
</comment>
<dbReference type="GO" id="GO:0071555">
    <property type="term" value="P:cell wall organization"/>
    <property type="evidence" value="ECO:0007669"/>
    <property type="project" value="UniProtKB-KW"/>
</dbReference>
<evidence type="ECO:0000256" key="7">
    <source>
        <dbReference type="ARBA" id="ARBA00022840"/>
    </source>
</evidence>
<keyword evidence="9 10" id="KW-0961">Cell wall biogenesis/degradation</keyword>
<evidence type="ECO:0000256" key="1">
    <source>
        <dbReference type="ARBA" id="ARBA00004496"/>
    </source>
</evidence>
<evidence type="ECO:0000256" key="5">
    <source>
        <dbReference type="ARBA" id="ARBA00022618"/>
    </source>
</evidence>